<sequence>MIIPIIEPAKSAQPGRGSNGTSRIASIRVPTEVNKFKRKYAMAKRTIRKAAVRATLLQILPEPSSAKGSSPTGTIASDCSASVVVFLEAFDCTLNRSNWRITSYAAPAEKYVLAGVNSKLAPLDPIRRTQVGLAISLAMWKKKRSYSSE</sequence>
<protein>
    <submittedName>
        <fullName evidence="1">10276_t:CDS:1</fullName>
    </submittedName>
</protein>
<reference evidence="1" key="1">
    <citation type="submission" date="2021-06" db="EMBL/GenBank/DDBJ databases">
        <authorList>
            <person name="Kallberg Y."/>
            <person name="Tangrot J."/>
            <person name="Rosling A."/>
        </authorList>
    </citation>
    <scope>NUCLEOTIDE SEQUENCE</scope>
    <source>
        <strain evidence="1">BR232B</strain>
    </source>
</reference>
<evidence type="ECO:0000313" key="2">
    <source>
        <dbReference type="Proteomes" id="UP000789739"/>
    </source>
</evidence>
<gene>
    <name evidence="1" type="ORF">PBRASI_LOCUS1593</name>
</gene>
<comment type="caution">
    <text evidence="1">The sequence shown here is derived from an EMBL/GenBank/DDBJ whole genome shotgun (WGS) entry which is preliminary data.</text>
</comment>
<organism evidence="1 2">
    <name type="scientific">Paraglomus brasilianum</name>
    <dbReference type="NCBI Taxonomy" id="144538"/>
    <lineage>
        <taxon>Eukaryota</taxon>
        <taxon>Fungi</taxon>
        <taxon>Fungi incertae sedis</taxon>
        <taxon>Mucoromycota</taxon>
        <taxon>Glomeromycotina</taxon>
        <taxon>Glomeromycetes</taxon>
        <taxon>Paraglomerales</taxon>
        <taxon>Paraglomeraceae</taxon>
        <taxon>Paraglomus</taxon>
    </lineage>
</organism>
<proteinExistence type="predicted"/>
<dbReference type="AlphaFoldDB" id="A0A9N8Z7D7"/>
<evidence type="ECO:0000313" key="1">
    <source>
        <dbReference type="EMBL" id="CAG8481232.1"/>
    </source>
</evidence>
<name>A0A9N8Z7D7_9GLOM</name>
<accession>A0A9N8Z7D7</accession>
<keyword evidence="2" id="KW-1185">Reference proteome</keyword>
<dbReference type="EMBL" id="CAJVPI010000107">
    <property type="protein sequence ID" value="CAG8481232.1"/>
    <property type="molecule type" value="Genomic_DNA"/>
</dbReference>
<dbReference type="Proteomes" id="UP000789739">
    <property type="component" value="Unassembled WGS sequence"/>
</dbReference>